<dbReference type="InterPro" id="IPR032710">
    <property type="entry name" value="NTF2-like_dom_sf"/>
</dbReference>
<sequence>MSSYPRLILLILVSFLIIDSETFTPNTPIQSIREKKLKSTTNHNPNTSNNERGLQTRLENLYQSSLSIKCPFFRRRTADLLDSTTLTLNFLASRHRSIFPSFLYLTPPGSFLTSSKTPNLPLSTLKTVLLEDWSNNYYITGSLTCQIYNDDTLFTSPDPDMPVSGLRKYISASSNLFLPGSRCELKSLEVVGEVIKAEWRLEGRLKLPWRPKVWSYEGCTTYIFDEEGLVKEHREEWNVGWVEVFLRTLAPDVAGIIYDL</sequence>
<dbReference type="SUPFAM" id="SSF54427">
    <property type="entry name" value="NTF2-like"/>
    <property type="match status" value="1"/>
</dbReference>
<evidence type="ECO:0000256" key="2">
    <source>
        <dbReference type="SAM" id="SignalP"/>
    </source>
</evidence>
<keyword evidence="4" id="KW-1185">Reference proteome</keyword>
<dbReference type="Proteomes" id="UP001165085">
    <property type="component" value="Unassembled WGS sequence"/>
</dbReference>
<accession>A0A9W6ZV77</accession>
<dbReference type="Pfam" id="PF10184">
    <property type="entry name" value="DUF2358"/>
    <property type="match status" value="1"/>
</dbReference>
<reference evidence="4" key="1">
    <citation type="journal article" date="2023" name="Commun. Biol.">
        <title>Genome analysis of Parmales, the sister group of diatoms, reveals the evolutionary specialization of diatoms from phago-mixotrophs to photoautotrophs.</title>
        <authorList>
            <person name="Ban H."/>
            <person name="Sato S."/>
            <person name="Yoshikawa S."/>
            <person name="Yamada K."/>
            <person name="Nakamura Y."/>
            <person name="Ichinomiya M."/>
            <person name="Sato N."/>
            <person name="Blanc-Mathieu R."/>
            <person name="Endo H."/>
            <person name="Kuwata A."/>
            <person name="Ogata H."/>
        </authorList>
    </citation>
    <scope>NUCLEOTIDE SEQUENCE [LARGE SCALE GENOMIC DNA]</scope>
    <source>
        <strain evidence="4">NIES 3701</strain>
    </source>
</reference>
<feature type="compositionally biased region" description="Low complexity" evidence="1">
    <location>
        <begin position="39"/>
        <end position="50"/>
    </location>
</feature>
<dbReference type="PANTHER" id="PTHR34123:SF3">
    <property type="entry name" value="SNOAL-LIKE DOMAIN-CONTAINING PROTEIN"/>
    <property type="match status" value="1"/>
</dbReference>
<evidence type="ECO:0000313" key="4">
    <source>
        <dbReference type="Proteomes" id="UP001165085"/>
    </source>
</evidence>
<feature type="region of interest" description="Disordered" evidence="1">
    <location>
        <begin position="34"/>
        <end position="54"/>
    </location>
</feature>
<comment type="caution">
    <text evidence="3">The sequence shown here is derived from an EMBL/GenBank/DDBJ whole genome shotgun (WGS) entry which is preliminary data.</text>
</comment>
<feature type="signal peptide" evidence="2">
    <location>
        <begin position="1"/>
        <end position="22"/>
    </location>
</feature>
<proteinExistence type="predicted"/>
<protein>
    <submittedName>
        <fullName evidence="3">Uncharacterized protein</fullName>
    </submittedName>
</protein>
<organism evidence="3 4">
    <name type="scientific">Triparma strigata</name>
    <dbReference type="NCBI Taxonomy" id="1606541"/>
    <lineage>
        <taxon>Eukaryota</taxon>
        <taxon>Sar</taxon>
        <taxon>Stramenopiles</taxon>
        <taxon>Ochrophyta</taxon>
        <taxon>Bolidophyceae</taxon>
        <taxon>Parmales</taxon>
        <taxon>Triparmaceae</taxon>
        <taxon>Triparma</taxon>
    </lineage>
</organism>
<gene>
    <name evidence="3" type="ORF">TrST_g7220</name>
</gene>
<dbReference type="InterPro" id="IPR018790">
    <property type="entry name" value="DUF2358"/>
</dbReference>
<dbReference type="PANTHER" id="PTHR34123">
    <property type="entry name" value="OS04G0578200 PROTEIN"/>
    <property type="match status" value="1"/>
</dbReference>
<dbReference type="OrthoDB" id="348976at2759"/>
<name>A0A9W6ZV77_9STRA</name>
<feature type="chain" id="PRO_5040890523" evidence="2">
    <location>
        <begin position="23"/>
        <end position="260"/>
    </location>
</feature>
<dbReference type="AlphaFoldDB" id="A0A9W6ZV77"/>
<keyword evidence="2" id="KW-0732">Signal</keyword>
<evidence type="ECO:0000313" key="3">
    <source>
        <dbReference type="EMBL" id="GMH58631.1"/>
    </source>
</evidence>
<evidence type="ECO:0000256" key="1">
    <source>
        <dbReference type="SAM" id="MobiDB-lite"/>
    </source>
</evidence>
<dbReference type="EMBL" id="BRXY01000054">
    <property type="protein sequence ID" value="GMH58631.1"/>
    <property type="molecule type" value="Genomic_DNA"/>
</dbReference>